<dbReference type="EMBL" id="FMSP01000017">
    <property type="protein sequence ID" value="SCV73260.1"/>
    <property type="molecule type" value="Genomic_DNA"/>
</dbReference>
<organism evidence="5 6">
    <name type="scientific">Microbotryum intermedium</name>
    <dbReference type="NCBI Taxonomy" id="269621"/>
    <lineage>
        <taxon>Eukaryota</taxon>
        <taxon>Fungi</taxon>
        <taxon>Dikarya</taxon>
        <taxon>Basidiomycota</taxon>
        <taxon>Pucciniomycotina</taxon>
        <taxon>Microbotryomycetes</taxon>
        <taxon>Microbotryales</taxon>
        <taxon>Microbotryaceae</taxon>
        <taxon>Microbotryum</taxon>
    </lineage>
</organism>
<evidence type="ECO:0000256" key="4">
    <source>
        <dbReference type="SAM" id="MobiDB-lite"/>
    </source>
</evidence>
<comment type="subcellular location">
    <subcellularLocation>
        <location evidence="1">Nucleus</location>
    </subcellularLocation>
</comment>
<feature type="compositionally biased region" description="Basic and acidic residues" evidence="4">
    <location>
        <begin position="17"/>
        <end position="28"/>
    </location>
</feature>
<feature type="compositionally biased region" description="Polar residues" evidence="4">
    <location>
        <begin position="66"/>
        <end position="95"/>
    </location>
</feature>
<dbReference type="Proteomes" id="UP000198372">
    <property type="component" value="Unassembled WGS sequence"/>
</dbReference>
<sequence>MVDEAVVQPPSCTAQLGHDDCNPPERSHTSVISAENSKSDPDRSPNQRHQPRPGPPPFPRPHPLRSTTASRQGSPASNRNFNESSSGGINLVTLNSKGGGGKKKKGSSWRDEESGEGHLEEEADEGALERRKKEAWGTSYLHEHDSIRNDYSKHYVETGQRPQNFIRGAQVEERFSEYPKLSRLLDLKHALLSSPSYSIPPTYLNLTPSSPHMTLHQQLDPTSFKFDVILVTPPPLTTFEELKALDLGRWSHWPGFVWLWVGDGRNHTENRGGVKRSERGSGGVGLEKGRELLGLWGYRRCEDIVWLKTNRSKADESESPSSLFTPSIEHCLMGIRGTVRRSTDPWFVHCNVDTDVMIWEGDPKDPFLKPPELQSLIENFCQGTRRLHLYGSTRALRRGWLTVKIPTTTIEDHDSSEMFSERSFVRPIERELDPPKEWKPTVFDRSIYTSWFHDTSISGARHIDSFTNLSLNEPQNLFLSTTIPSPLPPYLPYHPELDTLRPKSPPARAGQASSGGLGRGRGAGLGVTRSVVAKGVGLRMLHQQRGQGQGQGQGGSGMGSGMGMGMRGAVFRPPTSSMYQDHKIHPDSILDPIEERTWTTPPPRFTHTPGQEQGHTQGASFELPLHQQQQQHYHLQQRQYHQEWFIPIGF</sequence>
<evidence type="ECO:0000313" key="5">
    <source>
        <dbReference type="EMBL" id="SCV73260.1"/>
    </source>
</evidence>
<keyword evidence="6" id="KW-1185">Reference proteome</keyword>
<keyword evidence="2" id="KW-0539">Nucleus</keyword>
<dbReference type="GO" id="GO:0003729">
    <property type="term" value="F:mRNA binding"/>
    <property type="evidence" value="ECO:0007669"/>
    <property type="project" value="TreeGrafter"/>
</dbReference>
<accession>A0A238FHG6</accession>
<dbReference type="PROSITE" id="PS51143">
    <property type="entry name" value="MT_A70"/>
    <property type="match status" value="1"/>
</dbReference>
<dbReference type="AlphaFoldDB" id="A0A238FHG6"/>
<feature type="compositionally biased region" description="Basic and acidic residues" evidence="4">
    <location>
        <begin position="108"/>
        <end position="120"/>
    </location>
</feature>
<dbReference type="PROSITE" id="PS51592">
    <property type="entry name" value="SAM_MTA70L_2"/>
    <property type="match status" value="1"/>
</dbReference>
<name>A0A238FHG6_9BASI</name>
<reference evidence="6" key="1">
    <citation type="submission" date="2016-09" db="EMBL/GenBank/DDBJ databases">
        <authorList>
            <person name="Jeantristanb JTB J.-T."/>
            <person name="Ricardo R."/>
        </authorList>
    </citation>
    <scope>NUCLEOTIDE SEQUENCE [LARGE SCALE GENOMIC DNA]</scope>
</reference>
<dbReference type="PANTHER" id="PTHR13107">
    <property type="entry name" value="N6-ADENOSINE-METHYLTRANSFERASE NON-CATALYTIC SUBUNIT"/>
    <property type="match status" value="1"/>
</dbReference>
<dbReference type="STRING" id="269621.A0A238FHG6"/>
<feature type="compositionally biased region" description="Polar residues" evidence="4">
    <location>
        <begin position="608"/>
        <end position="617"/>
    </location>
</feature>
<proteinExistence type="inferred from homology"/>
<dbReference type="GO" id="GO:0036396">
    <property type="term" value="C:RNA N6-methyladenosine methyltransferase complex"/>
    <property type="evidence" value="ECO:0007669"/>
    <property type="project" value="TreeGrafter"/>
</dbReference>
<dbReference type="OrthoDB" id="14833at2759"/>
<feature type="region of interest" description="Disordered" evidence="4">
    <location>
        <begin position="497"/>
        <end position="524"/>
    </location>
</feature>
<protein>
    <submittedName>
        <fullName evidence="5">BQ2448_7185 protein</fullName>
    </submittedName>
</protein>
<feature type="compositionally biased region" description="Gly residues" evidence="4">
    <location>
        <begin position="513"/>
        <end position="524"/>
    </location>
</feature>
<dbReference type="GO" id="GO:0005634">
    <property type="term" value="C:nucleus"/>
    <property type="evidence" value="ECO:0007669"/>
    <property type="project" value="UniProtKB-SubCell"/>
</dbReference>
<comment type="similarity">
    <text evidence="3">Belongs to the MT-A70-like family.</text>
</comment>
<dbReference type="InterPro" id="IPR045123">
    <property type="entry name" value="METTL14-like"/>
</dbReference>
<dbReference type="Pfam" id="PF05063">
    <property type="entry name" value="MT-A70"/>
    <property type="match status" value="1"/>
</dbReference>
<feature type="compositionally biased region" description="Gly residues" evidence="4">
    <location>
        <begin position="547"/>
        <end position="563"/>
    </location>
</feature>
<feature type="compositionally biased region" description="Pro residues" evidence="4">
    <location>
        <begin position="52"/>
        <end position="61"/>
    </location>
</feature>
<feature type="region of interest" description="Disordered" evidence="4">
    <location>
        <begin position="595"/>
        <end position="617"/>
    </location>
</feature>
<dbReference type="PANTHER" id="PTHR13107:SF0">
    <property type="entry name" value="N6-ADENOSINE-METHYLTRANSFERASE NON-CATALYTIC SUBUNIT"/>
    <property type="match status" value="1"/>
</dbReference>
<gene>
    <name evidence="5" type="ORF">BQ2448_7185</name>
</gene>
<evidence type="ECO:0000313" key="6">
    <source>
        <dbReference type="Proteomes" id="UP000198372"/>
    </source>
</evidence>
<dbReference type="InterPro" id="IPR007757">
    <property type="entry name" value="MT-A70-like"/>
</dbReference>
<feature type="region of interest" description="Disordered" evidence="4">
    <location>
        <begin position="543"/>
        <end position="563"/>
    </location>
</feature>
<evidence type="ECO:0000256" key="3">
    <source>
        <dbReference type="PROSITE-ProRule" id="PRU00489"/>
    </source>
</evidence>
<evidence type="ECO:0000256" key="1">
    <source>
        <dbReference type="ARBA" id="ARBA00004123"/>
    </source>
</evidence>
<feature type="region of interest" description="Disordered" evidence="4">
    <location>
        <begin position="1"/>
        <end position="130"/>
    </location>
</feature>
<evidence type="ECO:0000256" key="2">
    <source>
        <dbReference type="ARBA" id="ARBA00023242"/>
    </source>
</evidence>